<evidence type="ECO:0000313" key="2">
    <source>
        <dbReference type="Proteomes" id="UP001152604"/>
    </source>
</evidence>
<sequence length="83" mass="8734">MTLRADVAQPSASGLAPRNFGGLGIALKFAEIRSGSVAHRLSQAPLLAVTPMGCHWNLHRLGASGRTNGSANPFRRFCSMASN</sequence>
<reference evidence="1" key="1">
    <citation type="submission" date="2022-03" db="EMBL/GenBank/DDBJ databases">
        <authorList>
            <person name="Brunel B."/>
        </authorList>
    </citation>
    <scope>NUCLEOTIDE SEQUENCE</scope>
    <source>
        <strain evidence="1">STM4922sample</strain>
    </source>
</reference>
<dbReference type="Proteomes" id="UP001152604">
    <property type="component" value="Unassembled WGS sequence"/>
</dbReference>
<gene>
    <name evidence="1" type="ORF">MES4922_380020</name>
</gene>
<organism evidence="1 2">
    <name type="scientific">Mesorhizobium ventifaucium</name>
    <dbReference type="NCBI Taxonomy" id="666020"/>
    <lineage>
        <taxon>Bacteria</taxon>
        <taxon>Pseudomonadati</taxon>
        <taxon>Pseudomonadota</taxon>
        <taxon>Alphaproteobacteria</taxon>
        <taxon>Hyphomicrobiales</taxon>
        <taxon>Phyllobacteriaceae</taxon>
        <taxon>Mesorhizobium</taxon>
    </lineage>
</organism>
<accession>A0ABN8K5U6</accession>
<proteinExistence type="predicted"/>
<comment type="caution">
    <text evidence="1">The sequence shown here is derived from an EMBL/GenBank/DDBJ whole genome shotgun (WGS) entry which is preliminary data.</text>
</comment>
<protein>
    <submittedName>
        <fullName evidence="1">Uncharacterized protein</fullName>
    </submittedName>
</protein>
<evidence type="ECO:0000313" key="1">
    <source>
        <dbReference type="EMBL" id="CAH2404888.1"/>
    </source>
</evidence>
<dbReference type="EMBL" id="CAKXZS010000032">
    <property type="protein sequence ID" value="CAH2404888.1"/>
    <property type="molecule type" value="Genomic_DNA"/>
</dbReference>
<name>A0ABN8K5U6_9HYPH</name>
<keyword evidence="2" id="KW-1185">Reference proteome</keyword>